<dbReference type="HOGENOM" id="CLU_081073_0_0_1"/>
<keyword evidence="2" id="KW-1185">Reference proteome</keyword>
<dbReference type="OrthoDB" id="3052556at2759"/>
<dbReference type="STRING" id="1051891.A0A0C3Q9X5"/>
<dbReference type="EMBL" id="KN823135">
    <property type="protein sequence ID" value="KIO21536.1"/>
    <property type="molecule type" value="Genomic_DNA"/>
</dbReference>
<accession>A0A0C3Q9X5</accession>
<dbReference type="Pfam" id="PF13424">
    <property type="entry name" value="TPR_12"/>
    <property type="match status" value="1"/>
</dbReference>
<organism evidence="1 2">
    <name type="scientific">Tulasnella calospora MUT 4182</name>
    <dbReference type="NCBI Taxonomy" id="1051891"/>
    <lineage>
        <taxon>Eukaryota</taxon>
        <taxon>Fungi</taxon>
        <taxon>Dikarya</taxon>
        <taxon>Basidiomycota</taxon>
        <taxon>Agaricomycotina</taxon>
        <taxon>Agaricomycetes</taxon>
        <taxon>Cantharellales</taxon>
        <taxon>Tulasnellaceae</taxon>
        <taxon>Tulasnella</taxon>
    </lineage>
</organism>
<name>A0A0C3Q9X5_9AGAM</name>
<dbReference type="SUPFAM" id="SSF48452">
    <property type="entry name" value="TPR-like"/>
    <property type="match status" value="1"/>
</dbReference>
<reference evidence="1 2" key="1">
    <citation type="submission" date="2014-04" db="EMBL/GenBank/DDBJ databases">
        <authorList>
            <consortium name="DOE Joint Genome Institute"/>
            <person name="Kuo A."/>
            <person name="Girlanda M."/>
            <person name="Perotto S."/>
            <person name="Kohler A."/>
            <person name="Nagy L.G."/>
            <person name="Floudas D."/>
            <person name="Copeland A."/>
            <person name="Barry K.W."/>
            <person name="Cichocki N."/>
            <person name="Veneault-Fourrey C."/>
            <person name="LaButti K."/>
            <person name="Lindquist E.A."/>
            <person name="Lipzen A."/>
            <person name="Lundell T."/>
            <person name="Morin E."/>
            <person name="Murat C."/>
            <person name="Sun H."/>
            <person name="Tunlid A."/>
            <person name="Henrissat B."/>
            <person name="Grigoriev I.V."/>
            <person name="Hibbett D.S."/>
            <person name="Martin F."/>
            <person name="Nordberg H.P."/>
            <person name="Cantor M.N."/>
            <person name="Hua S.X."/>
        </authorList>
    </citation>
    <scope>NUCLEOTIDE SEQUENCE [LARGE SCALE GENOMIC DNA]</scope>
    <source>
        <strain evidence="1 2">MUT 4182</strain>
    </source>
</reference>
<dbReference type="InterPro" id="IPR011990">
    <property type="entry name" value="TPR-like_helical_dom_sf"/>
</dbReference>
<dbReference type="Proteomes" id="UP000054248">
    <property type="component" value="Unassembled WGS sequence"/>
</dbReference>
<reference evidence="2" key="2">
    <citation type="submission" date="2015-01" db="EMBL/GenBank/DDBJ databases">
        <title>Evolutionary Origins and Diversification of the Mycorrhizal Mutualists.</title>
        <authorList>
            <consortium name="DOE Joint Genome Institute"/>
            <consortium name="Mycorrhizal Genomics Consortium"/>
            <person name="Kohler A."/>
            <person name="Kuo A."/>
            <person name="Nagy L.G."/>
            <person name="Floudas D."/>
            <person name="Copeland A."/>
            <person name="Barry K.W."/>
            <person name="Cichocki N."/>
            <person name="Veneault-Fourrey C."/>
            <person name="LaButti K."/>
            <person name="Lindquist E.A."/>
            <person name="Lipzen A."/>
            <person name="Lundell T."/>
            <person name="Morin E."/>
            <person name="Murat C."/>
            <person name="Riley R."/>
            <person name="Ohm R."/>
            <person name="Sun H."/>
            <person name="Tunlid A."/>
            <person name="Henrissat B."/>
            <person name="Grigoriev I.V."/>
            <person name="Hibbett D.S."/>
            <person name="Martin F."/>
        </authorList>
    </citation>
    <scope>NUCLEOTIDE SEQUENCE [LARGE SCALE GENOMIC DNA]</scope>
    <source>
        <strain evidence="2">MUT 4182</strain>
    </source>
</reference>
<dbReference type="SMART" id="SM00028">
    <property type="entry name" value="TPR"/>
    <property type="match status" value="3"/>
</dbReference>
<evidence type="ECO:0000313" key="1">
    <source>
        <dbReference type="EMBL" id="KIO21536.1"/>
    </source>
</evidence>
<dbReference type="AlphaFoldDB" id="A0A0C3Q9X5"/>
<gene>
    <name evidence="1" type="ORF">M407DRAFT_28868</name>
</gene>
<dbReference type="Gene3D" id="1.25.40.10">
    <property type="entry name" value="Tetratricopeptide repeat domain"/>
    <property type="match status" value="1"/>
</dbReference>
<protein>
    <submittedName>
        <fullName evidence="1">Uncharacterized protein</fullName>
    </submittedName>
</protein>
<proteinExistence type="predicted"/>
<sequence>MAFLSEAIEIFRTHDHKVGVVECLERMGEVHKWECRYEEALSAFEKAVTIASRCGDKFGEARALMGLGSLEIYRNRLTEAVTIVLRASEIAKRIGWEQGIGMALIRLGTIRRLRDSGSEAEELLRESISVFRRCKFRRLDEAVTALEESCSLYLEISTVGDLEFPPAARVLAKLKGDLDAGLESLCWYDVAIAEYRKLQQKQELSACLAEKGDEAALHSEAAPVLDREPGNDQGVGWNRLQLRGTAKTVISWESRKFSKPRPARDQQTSPLLCNVNKLQRRIPHLATTGLKLEIRINGGGNG</sequence>
<dbReference type="InterPro" id="IPR019734">
    <property type="entry name" value="TPR_rpt"/>
</dbReference>
<evidence type="ECO:0000313" key="2">
    <source>
        <dbReference type="Proteomes" id="UP000054248"/>
    </source>
</evidence>